<organism evidence="1 2">
    <name type="scientific">Streptomyces longispororuber</name>
    <dbReference type="NCBI Taxonomy" id="68230"/>
    <lineage>
        <taxon>Bacteria</taxon>
        <taxon>Bacillati</taxon>
        <taxon>Actinomycetota</taxon>
        <taxon>Actinomycetes</taxon>
        <taxon>Kitasatosporales</taxon>
        <taxon>Streptomycetaceae</taxon>
        <taxon>Streptomyces</taxon>
    </lineage>
</organism>
<dbReference type="SUPFAM" id="SSF109854">
    <property type="entry name" value="DinB/YfiT-like putative metalloenzymes"/>
    <property type="match status" value="1"/>
</dbReference>
<comment type="caution">
    <text evidence="1">The sequence shown here is derived from an EMBL/GenBank/DDBJ whole genome shotgun (WGS) entry which is preliminary data.</text>
</comment>
<dbReference type="InterPro" id="IPR034660">
    <property type="entry name" value="DinB/YfiT-like"/>
</dbReference>
<dbReference type="Gene3D" id="1.20.120.450">
    <property type="entry name" value="dinb family like domain"/>
    <property type="match status" value="1"/>
</dbReference>
<evidence type="ECO:0000313" key="1">
    <source>
        <dbReference type="EMBL" id="GHE61032.1"/>
    </source>
</evidence>
<sequence length="157" mass="17606">MADERTLLNAFLDAQRATLARKCAGLTPNQLRRWAVPPSSLSLLGLVRHLAEVERGWFRCVLLGEPDKPHWVGPKGDESVQWDVDDADVEEAFRVWRAECERSRAAVAAARDLDVTGSHDGTAYSLRHILTHMIEEYARHNGHADLLRERIDGATGE</sequence>
<dbReference type="InterPro" id="IPR007061">
    <property type="entry name" value="MST-like"/>
</dbReference>
<dbReference type="AlphaFoldDB" id="A0A918ZNY4"/>
<reference evidence="1" key="2">
    <citation type="submission" date="2020-09" db="EMBL/GenBank/DDBJ databases">
        <authorList>
            <person name="Sun Q."/>
            <person name="Ohkuma M."/>
        </authorList>
    </citation>
    <scope>NUCLEOTIDE SEQUENCE</scope>
    <source>
        <strain evidence="1">JCM 4784</strain>
    </source>
</reference>
<protein>
    <recommendedName>
        <fullName evidence="3">Mini-circle protein</fullName>
    </recommendedName>
</protein>
<gene>
    <name evidence="1" type="ORF">GCM10018785_32660</name>
</gene>
<dbReference type="Proteomes" id="UP000608024">
    <property type="component" value="Unassembled WGS sequence"/>
</dbReference>
<name>A0A918ZNY4_9ACTN</name>
<reference evidence="1" key="1">
    <citation type="journal article" date="2014" name="Int. J. Syst. Evol. Microbiol.">
        <title>Complete genome sequence of Corynebacterium casei LMG S-19264T (=DSM 44701T), isolated from a smear-ripened cheese.</title>
        <authorList>
            <consortium name="US DOE Joint Genome Institute (JGI-PGF)"/>
            <person name="Walter F."/>
            <person name="Albersmeier A."/>
            <person name="Kalinowski J."/>
            <person name="Ruckert C."/>
        </authorList>
    </citation>
    <scope>NUCLEOTIDE SEQUENCE</scope>
    <source>
        <strain evidence="1">JCM 4784</strain>
    </source>
</reference>
<evidence type="ECO:0000313" key="2">
    <source>
        <dbReference type="Proteomes" id="UP000608024"/>
    </source>
</evidence>
<accession>A0A918ZNY4</accession>
<evidence type="ECO:0008006" key="3">
    <source>
        <dbReference type="Google" id="ProtNLM"/>
    </source>
</evidence>
<dbReference type="EMBL" id="BNBT01000042">
    <property type="protein sequence ID" value="GHE61032.1"/>
    <property type="molecule type" value="Genomic_DNA"/>
</dbReference>
<keyword evidence="2" id="KW-1185">Reference proteome</keyword>
<proteinExistence type="predicted"/>
<dbReference type="Pfam" id="PF04978">
    <property type="entry name" value="MST"/>
    <property type="match status" value="1"/>
</dbReference>